<reference evidence="1" key="1">
    <citation type="submission" date="2023-05" db="EMBL/GenBank/DDBJ databases">
        <title>Genome and transcriptome analyses reveal genes involved in the formation of fine ridges on petal epidermal cells in Hibiscus trionum.</title>
        <authorList>
            <person name="Koshimizu S."/>
            <person name="Masuda S."/>
            <person name="Ishii T."/>
            <person name="Shirasu K."/>
            <person name="Hoshino A."/>
            <person name="Arita M."/>
        </authorList>
    </citation>
    <scope>NUCLEOTIDE SEQUENCE</scope>
    <source>
        <strain evidence="1">Hamamatsu line</strain>
    </source>
</reference>
<name>A0A9W7JAK6_HIBTR</name>
<gene>
    <name evidence="1" type="ORF">HRI_004494100</name>
</gene>
<dbReference type="EMBL" id="BSYR01000050">
    <property type="protein sequence ID" value="GMJ08249.1"/>
    <property type="molecule type" value="Genomic_DNA"/>
</dbReference>
<evidence type="ECO:0000313" key="1">
    <source>
        <dbReference type="EMBL" id="GMJ08249.1"/>
    </source>
</evidence>
<accession>A0A9W7JAK6</accession>
<dbReference type="Proteomes" id="UP001165190">
    <property type="component" value="Unassembled WGS sequence"/>
</dbReference>
<dbReference type="AlphaFoldDB" id="A0A9W7JAK6"/>
<protein>
    <submittedName>
        <fullName evidence="1">Uncharacterized protein</fullName>
    </submittedName>
</protein>
<dbReference type="OrthoDB" id="10499545at2759"/>
<sequence>MVKLYLEGMAFLQNTFSYLCFKATTKWVTEYISDSFNVLSEHVLRILDGDMLMDINYASPGYDIGNHSGRICADQQQYYSGSLVNEALDDFSGKLSLDRLRLGTRQKTSCEDHL</sequence>
<proteinExistence type="predicted"/>
<evidence type="ECO:0000313" key="2">
    <source>
        <dbReference type="Proteomes" id="UP001165190"/>
    </source>
</evidence>
<organism evidence="1 2">
    <name type="scientific">Hibiscus trionum</name>
    <name type="common">Flower of an hour</name>
    <dbReference type="NCBI Taxonomy" id="183268"/>
    <lineage>
        <taxon>Eukaryota</taxon>
        <taxon>Viridiplantae</taxon>
        <taxon>Streptophyta</taxon>
        <taxon>Embryophyta</taxon>
        <taxon>Tracheophyta</taxon>
        <taxon>Spermatophyta</taxon>
        <taxon>Magnoliopsida</taxon>
        <taxon>eudicotyledons</taxon>
        <taxon>Gunneridae</taxon>
        <taxon>Pentapetalae</taxon>
        <taxon>rosids</taxon>
        <taxon>malvids</taxon>
        <taxon>Malvales</taxon>
        <taxon>Malvaceae</taxon>
        <taxon>Malvoideae</taxon>
        <taxon>Hibiscus</taxon>
    </lineage>
</organism>
<comment type="caution">
    <text evidence="1">The sequence shown here is derived from an EMBL/GenBank/DDBJ whole genome shotgun (WGS) entry which is preliminary data.</text>
</comment>
<keyword evidence="2" id="KW-1185">Reference proteome</keyword>